<feature type="domain" description="Sporulation transcription regulator WhiA N-terminal" evidence="6">
    <location>
        <begin position="21"/>
        <end position="105"/>
    </location>
</feature>
<dbReference type="Pfam" id="PF02650">
    <property type="entry name" value="HTH_WhiA"/>
    <property type="match status" value="1"/>
</dbReference>
<evidence type="ECO:0000256" key="3">
    <source>
        <dbReference type="ARBA" id="ARBA00023306"/>
    </source>
</evidence>
<dbReference type="Pfam" id="PF14527">
    <property type="entry name" value="LAGLIDADG_WhiA"/>
    <property type="match status" value="1"/>
</dbReference>
<keyword evidence="1 4" id="KW-0132">Cell division</keyword>
<dbReference type="Gene3D" id="3.10.28.10">
    <property type="entry name" value="Homing endonucleases"/>
    <property type="match status" value="1"/>
</dbReference>
<protein>
    <recommendedName>
        <fullName evidence="4">Probable cell division protein WhiA</fullName>
    </recommendedName>
</protein>
<evidence type="ECO:0000313" key="9">
    <source>
        <dbReference type="Proteomes" id="UP000183687"/>
    </source>
</evidence>
<comment type="function">
    <text evidence="4">Involved in cell division and chromosome segregation.</text>
</comment>
<dbReference type="InterPro" id="IPR018478">
    <property type="entry name" value="Sporu_reg_WhiA_N_dom"/>
</dbReference>
<dbReference type="InterPro" id="IPR023054">
    <property type="entry name" value="Sporulation_regulator_WhiA_C"/>
</dbReference>
<dbReference type="InterPro" id="IPR027434">
    <property type="entry name" value="Homing_endonucl"/>
</dbReference>
<reference evidence="8 9" key="1">
    <citation type="submission" date="2016-10" db="EMBL/GenBank/DDBJ databases">
        <authorList>
            <person name="Varghese N."/>
            <person name="Submissions S."/>
        </authorList>
    </citation>
    <scope>NUCLEOTIDE SEQUENCE [LARGE SCALE GENOMIC DNA]</scope>
    <source>
        <strain evidence="8 9">DSM 20586</strain>
    </source>
</reference>
<gene>
    <name evidence="4" type="primary">whiA</name>
    <name evidence="8" type="ORF">SAMN04489746_1451</name>
</gene>
<dbReference type="PANTHER" id="PTHR37307:SF1">
    <property type="entry name" value="CELL DIVISION PROTEIN WHIA-RELATED"/>
    <property type="match status" value="1"/>
</dbReference>
<dbReference type="GO" id="GO:0051301">
    <property type="term" value="P:cell division"/>
    <property type="evidence" value="ECO:0007669"/>
    <property type="project" value="UniProtKB-UniRule"/>
</dbReference>
<name>A0AB38A844_9ACTN</name>
<feature type="domain" description="Sporulation regulator WhiA C-terminal" evidence="5">
    <location>
        <begin position="222"/>
        <end position="304"/>
    </location>
</feature>
<evidence type="ECO:0000313" key="8">
    <source>
        <dbReference type="EMBL" id="SEC02663.1"/>
    </source>
</evidence>
<dbReference type="SUPFAM" id="SSF55608">
    <property type="entry name" value="Homing endonucleases"/>
    <property type="match status" value="1"/>
</dbReference>
<dbReference type="PANTHER" id="PTHR37307">
    <property type="entry name" value="CELL DIVISION PROTEIN WHIA-RELATED"/>
    <property type="match status" value="1"/>
</dbReference>
<evidence type="ECO:0000256" key="1">
    <source>
        <dbReference type="ARBA" id="ARBA00022618"/>
    </source>
</evidence>
<dbReference type="GO" id="GO:0043937">
    <property type="term" value="P:regulation of sporulation"/>
    <property type="evidence" value="ECO:0007669"/>
    <property type="project" value="InterPro"/>
</dbReference>
<evidence type="ECO:0000259" key="6">
    <source>
        <dbReference type="Pfam" id="PF10298"/>
    </source>
</evidence>
<dbReference type="InterPro" id="IPR039518">
    <property type="entry name" value="WhiA_LAGLIDADG_dom"/>
</dbReference>
<evidence type="ECO:0000256" key="2">
    <source>
        <dbReference type="ARBA" id="ARBA00023125"/>
    </source>
</evidence>
<feature type="domain" description="WhiA LAGLIDADG-like" evidence="7">
    <location>
        <begin position="128"/>
        <end position="218"/>
    </location>
</feature>
<dbReference type="InterPro" id="IPR003802">
    <property type="entry name" value="Sporulation_regulator_WhiA"/>
</dbReference>
<evidence type="ECO:0000259" key="7">
    <source>
        <dbReference type="Pfam" id="PF14527"/>
    </source>
</evidence>
<dbReference type="GO" id="GO:0003677">
    <property type="term" value="F:DNA binding"/>
    <property type="evidence" value="ECO:0007669"/>
    <property type="project" value="UniProtKB-UniRule"/>
</dbReference>
<evidence type="ECO:0000256" key="4">
    <source>
        <dbReference type="HAMAP-Rule" id="MF_01420"/>
    </source>
</evidence>
<dbReference type="HAMAP" id="MF_01420">
    <property type="entry name" value="HTH_type_WhiA"/>
    <property type="match status" value="1"/>
</dbReference>
<evidence type="ECO:0000259" key="5">
    <source>
        <dbReference type="Pfam" id="PF02650"/>
    </source>
</evidence>
<comment type="similarity">
    <text evidence="4">Belongs to the WhiA family.</text>
</comment>
<keyword evidence="2 4" id="KW-0238">DNA-binding</keyword>
<dbReference type="Proteomes" id="UP000183687">
    <property type="component" value="Unassembled WGS sequence"/>
</dbReference>
<dbReference type="EMBL" id="FNSH01000001">
    <property type="protein sequence ID" value="SEC02663.1"/>
    <property type="molecule type" value="Genomic_DNA"/>
</dbReference>
<accession>A0AB38A844</accession>
<comment type="caution">
    <text evidence="8">The sequence shown here is derived from an EMBL/GenBank/DDBJ whole genome shotgun (WGS) entry which is preliminary data.</text>
</comment>
<organism evidence="8 9">
    <name type="scientific">Atopobium minutum</name>
    <dbReference type="NCBI Taxonomy" id="1381"/>
    <lineage>
        <taxon>Bacteria</taxon>
        <taxon>Bacillati</taxon>
        <taxon>Actinomycetota</taxon>
        <taxon>Coriobacteriia</taxon>
        <taxon>Coriobacteriales</taxon>
        <taxon>Atopobiaceae</taxon>
        <taxon>Atopobium</taxon>
    </lineage>
</organism>
<sequence length="312" mass="34924">MSFTAEVKDELSRVKRKSTAADMAELAALIRICGTLSFRGPGRYSIRVSTETGAVARMVLGLTHDVFNLKTKLTFRQSILHKTRNYLIEIPEQNNLQDALVKMGILTPTGSLAQGINQELLVNTTCCDAFIRGTFLAGGFIADPRGDFHLEIAVMGDQFANQLVELVNKRGVHARLNHRRGAYALYLKSYDDIVALLLMLGARRMSRTLIKVRQMKSLKNDVNRRVNAEIANQARSTDAAAAQLALIDSIDKKCGIQNLPASLRLFCELRRDFPELSLRDLGQQCTPPLSKSALYHRLLRLQELERQLTTKQ</sequence>
<dbReference type="NCBIfam" id="TIGR00647">
    <property type="entry name" value="DNA_bind_WhiA"/>
    <property type="match status" value="1"/>
</dbReference>
<dbReference type="AlphaFoldDB" id="A0AB38A844"/>
<dbReference type="Pfam" id="PF10298">
    <property type="entry name" value="WhiA_N"/>
    <property type="match status" value="1"/>
</dbReference>
<keyword evidence="3 4" id="KW-0131">Cell cycle</keyword>
<proteinExistence type="inferred from homology"/>
<dbReference type="RefSeq" id="WP_002563886.1">
    <property type="nucleotide sequence ID" value="NZ_CALJSN010000003.1"/>
</dbReference>